<feature type="domain" description="HTH lacI-type" evidence="4">
    <location>
        <begin position="4"/>
        <end position="58"/>
    </location>
</feature>
<dbReference type="CDD" id="cd01392">
    <property type="entry name" value="HTH_LacI"/>
    <property type="match status" value="1"/>
</dbReference>
<dbReference type="AlphaFoldDB" id="A0A0A3YPJ8"/>
<dbReference type="SMART" id="SM00354">
    <property type="entry name" value="HTH_LACI"/>
    <property type="match status" value="1"/>
</dbReference>
<evidence type="ECO:0000256" key="3">
    <source>
        <dbReference type="ARBA" id="ARBA00023163"/>
    </source>
</evidence>
<dbReference type="Pfam" id="PF13377">
    <property type="entry name" value="Peripla_BP_3"/>
    <property type="match status" value="1"/>
</dbReference>
<dbReference type="PANTHER" id="PTHR30146">
    <property type="entry name" value="LACI-RELATED TRANSCRIPTIONAL REPRESSOR"/>
    <property type="match status" value="1"/>
</dbReference>
<dbReference type="PROSITE" id="PS50932">
    <property type="entry name" value="HTH_LACI_2"/>
    <property type="match status" value="1"/>
</dbReference>
<dbReference type="InterPro" id="IPR000843">
    <property type="entry name" value="HTH_LacI"/>
</dbReference>
<dbReference type="CDD" id="cd06273">
    <property type="entry name" value="PBP1_LacI-like"/>
    <property type="match status" value="1"/>
</dbReference>
<reference evidence="5 6" key="1">
    <citation type="submission" date="2014-09" db="EMBL/GenBank/DDBJ databases">
        <title>Draft genome of Bradyrhizobium japonicum Is-34.</title>
        <authorList>
            <person name="Tsurumaru H."/>
            <person name="Yamakawa T."/>
            <person name="Hashimoto S."/>
            <person name="Okizaki K."/>
            <person name="Kanesaki Y."/>
            <person name="Yoshikawa H."/>
            <person name="Yajima S."/>
        </authorList>
    </citation>
    <scope>NUCLEOTIDE SEQUENCE [LARGE SCALE GENOMIC DNA]</scope>
    <source>
        <strain evidence="5 6">Is-34</strain>
    </source>
</reference>
<keyword evidence="1" id="KW-0805">Transcription regulation</keyword>
<evidence type="ECO:0000256" key="2">
    <source>
        <dbReference type="ARBA" id="ARBA00023125"/>
    </source>
</evidence>
<evidence type="ECO:0000313" key="6">
    <source>
        <dbReference type="Proteomes" id="UP000030377"/>
    </source>
</evidence>
<dbReference type="InterPro" id="IPR010982">
    <property type="entry name" value="Lambda_DNA-bd_dom_sf"/>
</dbReference>
<dbReference type="Proteomes" id="UP000030377">
    <property type="component" value="Unassembled WGS sequence"/>
</dbReference>
<keyword evidence="3" id="KW-0804">Transcription</keyword>
<keyword evidence="2" id="KW-0238">DNA-binding</keyword>
<dbReference type="GO" id="GO:0003700">
    <property type="term" value="F:DNA-binding transcription factor activity"/>
    <property type="evidence" value="ECO:0007669"/>
    <property type="project" value="TreeGrafter"/>
</dbReference>
<comment type="caution">
    <text evidence="5">The sequence shown here is derived from an EMBL/GenBank/DDBJ whole genome shotgun (WGS) entry which is preliminary data.</text>
</comment>
<evidence type="ECO:0000256" key="1">
    <source>
        <dbReference type="ARBA" id="ARBA00023015"/>
    </source>
</evidence>
<dbReference type="SUPFAM" id="SSF47413">
    <property type="entry name" value="lambda repressor-like DNA-binding domains"/>
    <property type="match status" value="1"/>
</dbReference>
<dbReference type="Gene3D" id="1.10.260.40">
    <property type="entry name" value="lambda repressor-like DNA-binding domains"/>
    <property type="match status" value="1"/>
</dbReference>
<dbReference type="Pfam" id="PF00356">
    <property type="entry name" value="LacI"/>
    <property type="match status" value="1"/>
</dbReference>
<dbReference type="EMBL" id="JRPN01000025">
    <property type="protein sequence ID" value="KGT75598.1"/>
    <property type="molecule type" value="Genomic_DNA"/>
</dbReference>
<dbReference type="PANTHER" id="PTHR30146:SF138">
    <property type="entry name" value="TRANSCRIPTIONAL REGULATORY PROTEIN"/>
    <property type="match status" value="1"/>
</dbReference>
<name>A0A0A3YPJ8_BRAJP</name>
<dbReference type="GO" id="GO:0000976">
    <property type="term" value="F:transcription cis-regulatory region binding"/>
    <property type="evidence" value="ECO:0007669"/>
    <property type="project" value="TreeGrafter"/>
</dbReference>
<organism evidence="5 6">
    <name type="scientific">Bradyrhizobium japonicum</name>
    <dbReference type="NCBI Taxonomy" id="375"/>
    <lineage>
        <taxon>Bacteria</taxon>
        <taxon>Pseudomonadati</taxon>
        <taxon>Pseudomonadota</taxon>
        <taxon>Alphaproteobacteria</taxon>
        <taxon>Hyphomicrobiales</taxon>
        <taxon>Nitrobacteraceae</taxon>
        <taxon>Bradyrhizobium</taxon>
    </lineage>
</organism>
<dbReference type="InterPro" id="IPR046335">
    <property type="entry name" value="LacI/GalR-like_sensor"/>
</dbReference>
<dbReference type="Gene3D" id="3.40.50.2300">
    <property type="match status" value="2"/>
</dbReference>
<sequence>MNNATTSDVARLAEVSTATVSRTLNTPNLVRPEVRERVEAAIEKLGFIPNDSARALRQNKTRLIGVVVPTLSYALYAEFYQKLQEALARHGFFALLATSEYDLHVEAEQAIRLIRQGAQGLVLVGKVREKRLSDFLAASRVPTVNTYVVDPTDNTNNVGFDNVKAIESAVDHLIALGHRRIAMLSGITTRRNDRALARRRGYEATMQRNGLETEGWVEEAPYTIAGGRSALRSMLDRALEPTALVCGSDMLAIGALQECKTRSINVPKDLSIMGFDDLEIAAHLDPPLSTVEVPSKEMGITAAECIVGLCLGTELPSRTVFETGLVIRSTTAPPRAPSR</sequence>
<dbReference type="SUPFAM" id="SSF53822">
    <property type="entry name" value="Periplasmic binding protein-like I"/>
    <property type="match status" value="1"/>
</dbReference>
<protein>
    <recommendedName>
        <fullName evidence="4">HTH lacI-type domain-containing protein</fullName>
    </recommendedName>
</protein>
<evidence type="ECO:0000259" key="4">
    <source>
        <dbReference type="PROSITE" id="PS50932"/>
    </source>
</evidence>
<gene>
    <name evidence="5" type="ORF">MA20_33235</name>
</gene>
<evidence type="ECO:0000313" key="5">
    <source>
        <dbReference type="EMBL" id="KGT75598.1"/>
    </source>
</evidence>
<accession>A0A0A3YPJ8</accession>
<proteinExistence type="predicted"/>
<dbReference type="InterPro" id="IPR028082">
    <property type="entry name" value="Peripla_BP_I"/>
</dbReference>